<dbReference type="EMBL" id="BLLG01000001">
    <property type="protein sequence ID" value="GFH34051.1"/>
    <property type="molecule type" value="Genomic_DNA"/>
</dbReference>
<evidence type="ECO:0000313" key="1">
    <source>
        <dbReference type="EMBL" id="GFH34051.1"/>
    </source>
</evidence>
<sequence>MVAVDNAHRAIDAWKSPAETLMRQASLRRGEDADLMADAYEQYILPVGHPPVTKPDIDAEAEAARLHEELDAEHARRKTHAAETLVLTAGEI</sequence>
<name>A0A6A0APA3_9ACTN</name>
<accession>A0A6A0APA3</accession>
<comment type="caution">
    <text evidence="1">The sequence shown here is derived from an EMBL/GenBank/DDBJ whole genome shotgun (WGS) entry which is preliminary data.</text>
</comment>
<dbReference type="AlphaFoldDB" id="A0A6A0APA3"/>
<gene>
    <name evidence="1" type="ORF">SCWH03_02570</name>
</gene>
<reference evidence="1 2" key="1">
    <citation type="submission" date="2020-02" db="EMBL/GenBank/DDBJ databases">
        <title>Whole Genome Shotgun Sequence of Streptomyces sp. strain CWH03.</title>
        <authorList>
            <person name="Dohra H."/>
            <person name="Kodani S."/>
            <person name="Yamamura H."/>
        </authorList>
    </citation>
    <scope>NUCLEOTIDE SEQUENCE [LARGE SCALE GENOMIC DNA]</scope>
    <source>
        <strain evidence="1 2">CWH03</strain>
    </source>
</reference>
<evidence type="ECO:0000313" key="2">
    <source>
        <dbReference type="Proteomes" id="UP000484988"/>
    </source>
</evidence>
<organism evidence="1 2">
    <name type="scientific">Streptomyces pacificus</name>
    <dbReference type="NCBI Taxonomy" id="2705029"/>
    <lineage>
        <taxon>Bacteria</taxon>
        <taxon>Bacillati</taxon>
        <taxon>Actinomycetota</taxon>
        <taxon>Actinomycetes</taxon>
        <taxon>Kitasatosporales</taxon>
        <taxon>Streptomycetaceae</taxon>
        <taxon>Streptomyces</taxon>
    </lineage>
</organism>
<protein>
    <submittedName>
        <fullName evidence="1">Uncharacterized protein</fullName>
    </submittedName>
</protein>
<proteinExistence type="predicted"/>
<keyword evidence="2" id="KW-1185">Reference proteome</keyword>
<dbReference type="Proteomes" id="UP000484988">
    <property type="component" value="Unassembled WGS sequence"/>
</dbReference>